<accession>A0A8T1S0T5</accession>
<protein>
    <recommendedName>
        <fullName evidence="3">RBR-type E3 ubiquitin transferase</fullName>
    </recommendedName>
</protein>
<dbReference type="Proteomes" id="UP000765507">
    <property type="component" value="Unassembled WGS sequence"/>
</dbReference>
<name>A0A8T1S0T5_CHESE</name>
<dbReference type="EMBL" id="JAHGAV010001366">
    <property type="protein sequence ID" value="KAG6922327.1"/>
    <property type="molecule type" value="Genomic_DNA"/>
</dbReference>
<comment type="caution">
    <text evidence="1">The sequence shown here is derived from an EMBL/GenBank/DDBJ whole genome shotgun (WGS) entry which is preliminary data.</text>
</comment>
<keyword evidence="2" id="KW-1185">Reference proteome</keyword>
<organism evidence="1 2">
    <name type="scientific">Chelydra serpentina</name>
    <name type="common">Snapping turtle</name>
    <name type="synonym">Testudo serpentina</name>
    <dbReference type="NCBI Taxonomy" id="8475"/>
    <lineage>
        <taxon>Eukaryota</taxon>
        <taxon>Metazoa</taxon>
        <taxon>Chordata</taxon>
        <taxon>Craniata</taxon>
        <taxon>Vertebrata</taxon>
        <taxon>Euteleostomi</taxon>
        <taxon>Archelosauria</taxon>
        <taxon>Testudinata</taxon>
        <taxon>Testudines</taxon>
        <taxon>Cryptodira</taxon>
        <taxon>Durocryptodira</taxon>
        <taxon>Americhelydia</taxon>
        <taxon>Chelydroidea</taxon>
        <taxon>Chelydridae</taxon>
        <taxon>Chelydra</taxon>
    </lineage>
</organism>
<evidence type="ECO:0000313" key="1">
    <source>
        <dbReference type="EMBL" id="KAG6922327.1"/>
    </source>
</evidence>
<proteinExistence type="predicted"/>
<reference evidence="1 2" key="1">
    <citation type="journal article" date="2020" name="G3 (Bethesda)">
        <title>Draft Genome of the Common Snapping Turtle, Chelydra serpentina, a Model for Phenotypic Plasticity in Reptiles.</title>
        <authorList>
            <person name="Das D."/>
            <person name="Singh S.K."/>
            <person name="Bierstedt J."/>
            <person name="Erickson A."/>
            <person name="Galli G.L.J."/>
            <person name="Crossley D.A. 2nd"/>
            <person name="Rhen T."/>
        </authorList>
    </citation>
    <scope>NUCLEOTIDE SEQUENCE [LARGE SCALE GENOMIC DNA]</scope>
    <source>
        <strain evidence="1">KW</strain>
    </source>
</reference>
<sequence length="88" mass="9529">MGSSPELRRLLQTALDGAPQINASTSTVHGCPALRACPGCRALVSHTQRGCPTVWCAQCPCSFCFRCLKVGYCGYGSPQCPIRERQRL</sequence>
<dbReference type="OrthoDB" id="1431934at2759"/>
<evidence type="ECO:0000313" key="2">
    <source>
        <dbReference type="Proteomes" id="UP000765507"/>
    </source>
</evidence>
<dbReference type="SUPFAM" id="SSF57850">
    <property type="entry name" value="RING/U-box"/>
    <property type="match status" value="1"/>
</dbReference>
<gene>
    <name evidence="1" type="ORF">G0U57_002859</name>
</gene>
<dbReference type="AlphaFoldDB" id="A0A8T1S0T5"/>
<evidence type="ECO:0008006" key="3">
    <source>
        <dbReference type="Google" id="ProtNLM"/>
    </source>
</evidence>